<name>A0ABU1NA20_9BURK</name>
<comment type="caution">
    <text evidence="1">The sequence shown here is derived from an EMBL/GenBank/DDBJ whole genome shotgun (WGS) entry which is preliminary data.</text>
</comment>
<evidence type="ECO:0000313" key="1">
    <source>
        <dbReference type="EMBL" id="MDR6535285.1"/>
    </source>
</evidence>
<accession>A0ABU1NA20</accession>
<dbReference type="EMBL" id="JAVDRF010000002">
    <property type="protein sequence ID" value="MDR6535285.1"/>
    <property type="molecule type" value="Genomic_DNA"/>
</dbReference>
<sequence>MTIDVVSFDPVRDQYALHLVEDEKLLDRVDEGAPD</sequence>
<evidence type="ECO:0000313" key="2">
    <source>
        <dbReference type="Proteomes" id="UP001184230"/>
    </source>
</evidence>
<dbReference type="Proteomes" id="UP001184230">
    <property type="component" value="Unassembled WGS sequence"/>
</dbReference>
<keyword evidence="2" id="KW-1185">Reference proteome</keyword>
<protein>
    <submittedName>
        <fullName evidence="1">Uncharacterized protein</fullName>
    </submittedName>
</protein>
<gene>
    <name evidence="1" type="ORF">J2739_001045</name>
</gene>
<reference evidence="1 2" key="1">
    <citation type="submission" date="2023-07" db="EMBL/GenBank/DDBJ databases">
        <title>Sorghum-associated microbial communities from plants grown in Nebraska, USA.</title>
        <authorList>
            <person name="Schachtman D."/>
        </authorList>
    </citation>
    <scope>NUCLEOTIDE SEQUENCE [LARGE SCALE GENOMIC DNA]</scope>
    <source>
        <strain evidence="1 2">DS1781</strain>
    </source>
</reference>
<proteinExistence type="predicted"/>
<organism evidence="1 2">
    <name type="scientific">Variovorax soli</name>
    <dbReference type="NCBI Taxonomy" id="376815"/>
    <lineage>
        <taxon>Bacteria</taxon>
        <taxon>Pseudomonadati</taxon>
        <taxon>Pseudomonadota</taxon>
        <taxon>Betaproteobacteria</taxon>
        <taxon>Burkholderiales</taxon>
        <taxon>Comamonadaceae</taxon>
        <taxon>Variovorax</taxon>
    </lineage>
</organism>